<dbReference type="InParanoid" id="A0A165H620"/>
<dbReference type="EMBL" id="KV427607">
    <property type="protein sequence ID" value="KZT11293.1"/>
    <property type="molecule type" value="Genomic_DNA"/>
</dbReference>
<dbReference type="GO" id="GO:0006974">
    <property type="term" value="P:DNA damage response"/>
    <property type="evidence" value="ECO:0007669"/>
    <property type="project" value="InterPro"/>
</dbReference>
<dbReference type="GeneID" id="63824860"/>
<dbReference type="OrthoDB" id="28127at2759"/>
<dbReference type="RefSeq" id="XP_040769033.1">
    <property type="nucleotide sequence ID" value="XM_040907831.1"/>
</dbReference>
<sequence>MAAFTSSRSASSLRSLIRPALRSLTSQSQFAGHSFSPDFTYYPGFFSLPEQRILLAAALQKLDSAEPRSFRRRRKDLPPKKPLSEISDIREMFLADEYYNFEEGHYDGVIKRFREMHVSSWPSDIEGLPSVIARLQALLPSGNTQTHFLHLASDGEILPHIDNVGASGSWILGISLGATRLLRLESTEDKTEFMIPLPSGSVYLQKDSIRYNYKHSILQRGSVDGSHSDGGQRLSLMIRDRLPPTQLAKLKTAKGPITGQSFLEEEGREAR</sequence>
<dbReference type="AlphaFoldDB" id="A0A165H620"/>
<dbReference type="STRING" id="1314785.A0A165H620"/>
<dbReference type="InterPro" id="IPR027450">
    <property type="entry name" value="AlkB-like"/>
</dbReference>
<dbReference type="PANTHER" id="PTHR21052">
    <property type="entry name" value="SPERMATOGENESIS ASSOCIATED 11-RELATED"/>
    <property type="match status" value="1"/>
</dbReference>
<proteinExistence type="predicted"/>
<dbReference type="Pfam" id="PF13532">
    <property type="entry name" value="2OG-FeII_Oxy_2"/>
    <property type="match status" value="1"/>
</dbReference>
<evidence type="ECO:0000259" key="1">
    <source>
        <dbReference type="Pfam" id="PF13532"/>
    </source>
</evidence>
<accession>A0A165H620</accession>
<dbReference type="GO" id="GO:0016706">
    <property type="term" value="F:2-oxoglutarate-dependent dioxygenase activity"/>
    <property type="evidence" value="ECO:0007669"/>
    <property type="project" value="TreeGrafter"/>
</dbReference>
<protein>
    <recommendedName>
        <fullName evidence="1">Alpha-ketoglutarate-dependent dioxygenase AlkB-like domain-containing protein</fullName>
    </recommendedName>
</protein>
<evidence type="ECO:0000313" key="3">
    <source>
        <dbReference type="Proteomes" id="UP000076871"/>
    </source>
</evidence>
<reference evidence="2 3" key="1">
    <citation type="journal article" date="2016" name="Mol. Biol. Evol.">
        <title>Comparative Genomics of Early-Diverging Mushroom-Forming Fungi Provides Insights into the Origins of Lignocellulose Decay Capabilities.</title>
        <authorList>
            <person name="Nagy L.G."/>
            <person name="Riley R."/>
            <person name="Tritt A."/>
            <person name="Adam C."/>
            <person name="Daum C."/>
            <person name="Floudas D."/>
            <person name="Sun H."/>
            <person name="Yadav J.S."/>
            <person name="Pangilinan J."/>
            <person name="Larsson K.H."/>
            <person name="Matsuura K."/>
            <person name="Barry K."/>
            <person name="Labutti K."/>
            <person name="Kuo R."/>
            <person name="Ohm R.A."/>
            <person name="Bhattacharya S.S."/>
            <person name="Shirouzu T."/>
            <person name="Yoshinaga Y."/>
            <person name="Martin F.M."/>
            <person name="Grigoriev I.V."/>
            <person name="Hibbett D.S."/>
        </authorList>
    </citation>
    <scope>NUCLEOTIDE SEQUENCE [LARGE SCALE GENOMIC DNA]</scope>
    <source>
        <strain evidence="2 3">93-53</strain>
    </source>
</reference>
<dbReference type="InterPro" id="IPR037151">
    <property type="entry name" value="AlkB-like_sf"/>
</dbReference>
<evidence type="ECO:0000313" key="2">
    <source>
        <dbReference type="EMBL" id="KZT11293.1"/>
    </source>
</evidence>
<dbReference type="GO" id="GO:0005759">
    <property type="term" value="C:mitochondrial matrix"/>
    <property type="evidence" value="ECO:0007669"/>
    <property type="project" value="TreeGrafter"/>
</dbReference>
<dbReference type="GO" id="GO:0006631">
    <property type="term" value="P:fatty acid metabolic process"/>
    <property type="evidence" value="ECO:0007669"/>
    <property type="project" value="TreeGrafter"/>
</dbReference>
<dbReference type="Proteomes" id="UP000076871">
    <property type="component" value="Unassembled WGS sequence"/>
</dbReference>
<dbReference type="Gene3D" id="2.60.120.590">
    <property type="entry name" value="Alpha-ketoglutarate-dependent dioxygenase AlkB-like"/>
    <property type="match status" value="1"/>
</dbReference>
<dbReference type="PANTHER" id="PTHR21052:SF0">
    <property type="entry name" value="ALPHA-KETOGLUTARATE-DEPENDENT DIOXYGENASE ALKB HOMOLOG 7, MITOCHONDRIAL"/>
    <property type="match status" value="1"/>
</dbReference>
<feature type="domain" description="Alpha-ketoglutarate-dependent dioxygenase AlkB-like" evidence="1">
    <location>
        <begin position="39"/>
        <end position="239"/>
    </location>
</feature>
<keyword evidence="3" id="KW-1185">Reference proteome</keyword>
<name>A0A165H620_9APHY</name>
<dbReference type="SUPFAM" id="SSF51197">
    <property type="entry name" value="Clavaminate synthase-like"/>
    <property type="match status" value="1"/>
</dbReference>
<dbReference type="InterPro" id="IPR032870">
    <property type="entry name" value="ALKBH7-like"/>
</dbReference>
<organism evidence="2 3">
    <name type="scientific">Laetiporus sulphureus 93-53</name>
    <dbReference type="NCBI Taxonomy" id="1314785"/>
    <lineage>
        <taxon>Eukaryota</taxon>
        <taxon>Fungi</taxon>
        <taxon>Dikarya</taxon>
        <taxon>Basidiomycota</taxon>
        <taxon>Agaricomycotina</taxon>
        <taxon>Agaricomycetes</taxon>
        <taxon>Polyporales</taxon>
        <taxon>Laetiporus</taxon>
    </lineage>
</organism>
<gene>
    <name evidence="2" type="ORF">LAESUDRAFT_720508</name>
</gene>